<reference evidence="2 3" key="2">
    <citation type="submission" date="2010-03" db="EMBL/GenBank/DDBJ databases">
        <authorList>
            <person name="Payne S.H."/>
            <person name="Sutton G.G."/>
        </authorList>
    </citation>
    <scope>NUCLEOTIDE SEQUENCE [LARGE SCALE GENOMIC DNA]</scope>
    <source>
        <strain evidence="2 3">IP275</strain>
    </source>
</reference>
<feature type="transmembrane region" description="Helical" evidence="1">
    <location>
        <begin position="23"/>
        <end position="39"/>
    </location>
</feature>
<dbReference type="Proteomes" id="UP000004430">
    <property type="component" value="Unassembled WGS sequence"/>
</dbReference>
<name>A0AAV3BEF3_YERPE</name>
<organism evidence="2 3">
    <name type="scientific">Yersinia pestis biovar Orientalis str. IP275</name>
    <dbReference type="NCBI Taxonomy" id="373665"/>
    <lineage>
        <taxon>Bacteria</taxon>
        <taxon>Pseudomonadati</taxon>
        <taxon>Pseudomonadota</taxon>
        <taxon>Gammaproteobacteria</taxon>
        <taxon>Enterobacterales</taxon>
        <taxon>Yersiniaceae</taxon>
        <taxon>Yersinia</taxon>
    </lineage>
</organism>
<reference evidence="2 3" key="1">
    <citation type="submission" date="2008-01" db="EMBL/GenBank/DDBJ databases">
        <title>Yersinia pestis Strain IP275 project at JCVI/TIGR.</title>
        <authorList>
            <person name="Ravel J."/>
            <person name="Eppinger M."/>
            <person name="Fricke W.F."/>
            <person name="Rosovitz M."/>
            <person name="Lindler L.E."/>
            <person name="Bearden S."/>
            <person name="Shriefer M."/>
        </authorList>
    </citation>
    <scope>NUCLEOTIDE SEQUENCE [LARGE SCALE GENOMIC DNA]</scope>
    <source>
        <strain evidence="2 3">IP275</strain>
    </source>
</reference>
<proteinExistence type="predicted"/>
<evidence type="ECO:0000256" key="1">
    <source>
        <dbReference type="SAM" id="Phobius"/>
    </source>
</evidence>
<protein>
    <submittedName>
        <fullName evidence="2">Uncharacterized protein</fullName>
    </submittedName>
</protein>
<comment type="caution">
    <text evidence="2">The sequence shown here is derived from an EMBL/GenBank/DDBJ whole genome shotgun (WGS) entry which is preliminary data.</text>
</comment>
<sequence length="40" mass="5002">MKFTYTFNNIWLSRLLYEISYKSMWRVIFLVTVLVVFCYI</sequence>
<keyword evidence="1" id="KW-0812">Transmembrane</keyword>
<gene>
    <name evidence="2" type="ORF">YPIP275_3250</name>
</gene>
<keyword evidence="1" id="KW-1133">Transmembrane helix</keyword>
<evidence type="ECO:0000313" key="2">
    <source>
        <dbReference type="EMBL" id="EDR34097.1"/>
    </source>
</evidence>
<dbReference type="AlphaFoldDB" id="A0AAV3BEF3"/>
<evidence type="ECO:0000313" key="3">
    <source>
        <dbReference type="Proteomes" id="UP000004430"/>
    </source>
</evidence>
<accession>A0AAV3BEF3</accession>
<dbReference type="EMBL" id="AAOS02000003">
    <property type="protein sequence ID" value="EDR34097.1"/>
    <property type="molecule type" value="Genomic_DNA"/>
</dbReference>
<keyword evidence="1" id="KW-0472">Membrane</keyword>